<dbReference type="Proteomes" id="UP001148629">
    <property type="component" value="Unassembled WGS sequence"/>
</dbReference>
<name>A0ACC1SQQ7_9HYPO</name>
<accession>A0ACC1SQQ7</accession>
<evidence type="ECO:0000313" key="2">
    <source>
        <dbReference type="Proteomes" id="UP001148629"/>
    </source>
</evidence>
<dbReference type="EMBL" id="JANRMS010000185">
    <property type="protein sequence ID" value="KAJ3544654.1"/>
    <property type="molecule type" value="Genomic_DNA"/>
</dbReference>
<proteinExistence type="predicted"/>
<gene>
    <name evidence="1" type="ORF">NM208_g2935</name>
</gene>
<evidence type="ECO:0000313" key="1">
    <source>
        <dbReference type="EMBL" id="KAJ3544654.1"/>
    </source>
</evidence>
<organism evidence="1 2">
    <name type="scientific">Fusarium decemcellulare</name>
    <dbReference type="NCBI Taxonomy" id="57161"/>
    <lineage>
        <taxon>Eukaryota</taxon>
        <taxon>Fungi</taxon>
        <taxon>Dikarya</taxon>
        <taxon>Ascomycota</taxon>
        <taxon>Pezizomycotina</taxon>
        <taxon>Sordariomycetes</taxon>
        <taxon>Hypocreomycetidae</taxon>
        <taxon>Hypocreales</taxon>
        <taxon>Nectriaceae</taxon>
        <taxon>Fusarium</taxon>
        <taxon>Fusarium decemcellulare species complex</taxon>
    </lineage>
</organism>
<protein>
    <submittedName>
        <fullName evidence="1">Uncharacterized protein</fullName>
    </submittedName>
</protein>
<reference evidence="1" key="1">
    <citation type="submission" date="2022-08" db="EMBL/GenBank/DDBJ databases">
        <title>Genome Sequence of Fusarium decemcellulare.</title>
        <authorList>
            <person name="Buettner E."/>
        </authorList>
    </citation>
    <scope>NUCLEOTIDE SEQUENCE</scope>
    <source>
        <strain evidence="1">Babe19</strain>
    </source>
</reference>
<sequence length="160" mass="18335">MPIDALVTSVQLSAFGVNFHHACSHGILVEYPTNTTSIQCIGPPWRTNQKKAAQWYILHQRDSYDALFEVRNLENMRRRLQRKVISTSAFQVNTASYAHTRSCAVTSATERRPRRSERGMLVDLQEGYMMLARVHLARNDVLYINLQESPTLRTEYPVGP</sequence>
<comment type="caution">
    <text evidence="1">The sequence shown here is derived from an EMBL/GenBank/DDBJ whole genome shotgun (WGS) entry which is preliminary data.</text>
</comment>
<keyword evidence="2" id="KW-1185">Reference proteome</keyword>